<dbReference type="RefSeq" id="WP_258785712.1">
    <property type="nucleotide sequence ID" value="NZ_JANUGQ010000003.1"/>
</dbReference>
<accession>A0ABT2CC81</accession>
<name>A0ABT2CC81_9ACTN</name>
<sequence length="210" mass="22889">MASLIADHDPAALLTEVNALLPVDWPALWAGIPTDTARRDQWCEGFGWQPLWESWGLWVRTRDDGRLHLAAAGAGRPVVAVEYNAWQVRGDSADQNPELMAAATDRYHAHLTALRTVLGEPRWEGAWDAPDFPEPPAPGRWPTPERRLRHQDPHRLAGWAFSTPGAPVIALTANLGPTTAGTEFAGGASVNLTFHGPADPEPVPRAGWLL</sequence>
<dbReference type="EMBL" id="JANUGQ010000003">
    <property type="protein sequence ID" value="MCS0635022.1"/>
    <property type="molecule type" value="Genomic_DNA"/>
</dbReference>
<dbReference type="Proteomes" id="UP001431313">
    <property type="component" value="Unassembled WGS sequence"/>
</dbReference>
<comment type="caution">
    <text evidence="1">The sequence shown here is derived from an EMBL/GenBank/DDBJ whole genome shotgun (WGS) entry which is preliminary data.</text>
</comment>
<evidence type="ECO:0000313" key="1">
    <source>
        <dbReference type="EMBL" id="MCS0635022.1"/>
    </source>
</evidence>
<evidence type="ECO:0000313" key="2">
    <source>
        <dbReference type="Proteomes" id="UP001431313"/>
    </source>
</evidence>
<protein>
    <submittedName>
        <fullName evidence="1">Uncharacterized protein</fullName>
    </submittedName>
</protein>
<proteinExistence type="predicted"/>
<gene>
    <name evidence="1" type="ORF">NX801_04985</name>
</gene>
<organism evidence="1 2">
    <name type="scientific">Streptomyces pyxinae</name>
    <dbReference type="NCBI Taxonomy" id="2970734"/>
    <lineage>
        <taxon>Bacteria</taxon>
        <taxon>Bacillati</taxon>
        <taxon>Actinomycetota</taxon>
        <taxon>Actinomycetes</taxon>
        <taxon>Kitasatosporales</taxon>
        <taxon>Streptomycetaceae</taxon>
        <taxon>Streptomyces</taxon>
    </lineage>
</organism>
<reference evidence="1" key="1">
    <citation type="submission" date="2022-08" db="EMBL/GenBank/DDBJ databases">
        <authorList>
            <person name="Somphong A."/>
            <person name="Phongsopitanun W."/>
        </authorList>
    </citation>
    <scope>NUCLEOTIDE SEQUENCE</scope>
    <source>
        <strain evidence="1">LP05-1</strain>
    </source>
</reference>
<keyword evidence="2" id="KW-1185">Reference proteome</keyword>